<dbReference type="EMBL" id="CP043314">
    <property type="protein sequence ID" value="QEK39279.1"/>
    <property type="molecule type" value="Genomic_DNA"/>
</dbReference>
<dbReference type="InterPro" id="IPR019757">
    <property type="entry name" value="Pept_S26A_signal_pept_1_Lys-AS"/>
</dbReference>
<dbReference type="KEGG" id="nabu:FZC36_02500"/>
<reference evidence="9 10" key="1">
    <citation type="submission" date="2019-08" db="EMBL/GenBank/DDBJ databases">
        <title>Highly reduced genomes of protist endosymbionts show evolutionary convergence.</title>
        <authorList>
            <person name="George E."/>
            <person name="Husnik F."/>
            <person name="Tashyreva D."/>
            <person name="Prokopchuk G."/>
            <person name="Horak A."/>
            <person name="Kwong W.K."/>
            <person name="Lukes J."/>
            <person name="Keeling P.J."/>
        </authorList>
    </citation>
    <scope>NUCLEOTIDE SEQUENCE [LARGE SCALE GENOMIC DNA]</scope>
    <source>
        <strain evidence="9">1604HC</strain>
    </source>
</reference>
<dbReference type="Proteomes" id="UP000324924">
    <property type="component" value="Chromosome"/>
</dbReference>
<keyword evidence="10" id="KW-1185">Reference proteome</keyword>
<keyword evidence="7" id="KW-0472">Membrane</keyword>
<evidence type="ECO:0000259" key="8">
    <source>
        <dbReference type="Pfam" id="PF10502"/>
    </source>
</evidence>
<name>A0A5C0UHM3_9PROT</name>
<dbReference type="InterPro" id="IPR019533">
    <property type="entry name" value="Peptidase_S26"/>
</dbReference>
<accession>A0A5C0UHM3</accession>
<dbReference type="InterPro" id="IPR000223">
    <property type="entry name" value="Pept_S26A_signal_pept_1"/>
</dbReference>
<feature type="active site" evidence="6">
    <location>
        <position position="111"/>
    </location>
</feature>
<keyword evidence="7" id="KW-0645">Protease</keyword>
<dbReference type="PANTHER" id="PTHR43390:SF1">
    <property type="entry name" value="CHLOROPLAST PROCESSING PEPTIDASE"/>
    <property type="match status" value="1"/>
</dbReference>
<evidence type="ECO:0000256" key="1">
    <source>
        <dbReference type="ARBA" id="ARBA00000677"/>
    </source>
</evidence>
<feature type="transmembrane region" description="Helical" evidence="7">
    <location>
        <begin position="23"/>
        <end position="44"/>
    </location>
</feature>
<evidence type="ECO:0000256" key="6">
    <source>
        <dbReference type="PIRSR" id="PIRSR600223-1"/>
    </source>
</evidence>
<keyword evidence="5 7" id="KW-0378">Hydrolase</keyword>
<comment type="catalytic activity">
    <reaction evidence="1 7">
        <text>Cleavage of hydrophobic, N-terminal signal or leader sequences from secreted and periplasmic proteins.</text>
        <dbReference type="EC" id="3.4.21.89"/>
    </reaction>
</comment>
<dbReference type="InterPro" id="IPR036286">
    <property type="entry name" value="LexA/Signal_pep-like_sf"/>
</dbReference>
<feature type="domain" description="Peptidase S26" evidence="8">
    <location>
        <begin position="24"/>
        <end position="231"/>
    </location>
</feature>
<dbReference type="PRINTS" id="PR00727">
    <property type="entry name" value="LEADERPTASE"/>
</dbReference>
<dbReference type="NCBIfam" id="TIGR02227">
    <property type="entry name" value="sigpep_I_bact"/>
    <property type="match status" value="1"/>
</dbReference>
<evidence type="ECO:0000256" key="4">
    <source>
        <dbReference type="ARBA" id="ARBA00019232"/>
    </source>
</evidence>
<dbReference type="Gene3D" id="2.10.109.10">
    <property type="entry name" value="Umud Fragment, subunit A"/>
    <property type="match status" value="1"/>
</dbReference>
<dbReference type="CDD" id="cd06530">
    <property type="entry name" value="S26_SPase_I"/>
    <property type="match status" value="1"/>
</dbReference>
<dbReference type="AlphaFoldDB" id="A0A5C0UHM3"/>
<dbReference type="OrthoDB" id="9815782at2"/>
<comment type="similarity">
    <text evidence="2 7">Belongs to the peptidase S26 family.</text>
</comment>
<feature type="active site" evidence="6">
    <location>
        <position position="48"/>
    </location>
</feature>
<dbReference type="Pfam" id="PF10502">
    <property type="entry name" value="Peptidase_S26"/>
    <property type="match status" value="1"/>
</dbReference>
<dbReference type="SUPFAM" id="SSF51306">
    <property type="entry name" value="LexA/Signal peptidase"/>
    <property type="match status" value="1"/>
</dbReference>
<keyword evidence="7" id="KW-0812">Transmembrane</keyword>
<dbReference type="GO" id="GO:0016020">
    <property type="term" value="C:membrane"/>
    <property type="evidence" value="ECO:0007669"/>
    <property type="project" value="UniProtKB-SubCell"/>
</dbReference>
<evidence type="ECO:0000256" key="3">
    <source>
        <dbReference type="ARBA" id="ARBA00013208"/>
    </source>
</evidence>
<dbReference type="GO" id="GO:0009003">
    <property type="term" value="F:signal peptidase activity"/>
    <property type="evidence" value="ECO:0007669"/>
    <property type="project" value="UniProtKB-EC"/>
</dbReference>
<protein>
    <recommendedName>
        <fullName evidence="4 7">Signal peptidase I</fullName>
        <ecNumber evidence="3 7">3.4.21.89</ecNumber>
    </recommendedName>
</protein>
<evidence type="ECO:0000256" key="5">
    <source>
        <dbReference type="ARBA" id="ARBA00022801"/>
    </source>
</evidence>
<dbReference type="EC" id="3.4.21.89" evidence="3 7"/>
<dbReference type="GO" id="GO:0004252">
    <property type="term" value="F:serine-type endopeptidase activity"/>
    <property type="evidence" value="ECO:0007669"/>
    <property type="project" value="InterPro"/>
</dbReference>
<sequence>MILTSNFSKTEFTRNNNKKKTSLSFYIISILIFLRVFVIEHYIVPSESMSRTMENGDIVLAKKYHGFSRMSIPFIGGMLPFLKNPIFAQEPKRGEVICFSLESEPQKLYTKRIIGVGGDLVQVKEGIIYINDTPLKMTQKGTYNLLHDNGTTTTMNVFEVEISENKKYEVLRKQELNDTDRASDNTPVFKVPKDHVFCIGDNMHYSHDFRFFTFTSFLHKNRIIAKPFIIIFGSKYRNNANVSWSQWIIRLPYSILMSIVNVRFNRVGKEI</sequence>
<keyword evidence="7" id="KW-1133">Transmembrane helix</keyword>
<gene>
    <name evidence="9" type="primary">lepB</name>
    <name evidence="9" type="ORF">FZC36_02500</name>
</gene>
<evidence type="ECO:0000313" key="10">
    <source>
        <dbReference type="Proteomes" id="UP000324924"/>
    </source>
</evidence>
<evidence type="ECO:0000313" key="9">
    <source>
        <dbReference type="EMBL" id="QEK39279.1"/>
    </source>
</evidence>
<evidence type="ECO:0000256" key="2">
    <source>
        <dbReference type="ARBA" id="ARBA00009370"/>
    </source>
</evidence>
<proteinExistence type="inferred from homology"/>
<organism evidence="9 10">
    <name type="scientific">Candidatus Nesciobacter abundans</name>
    <dbReference type="NCBI Taxonomy" id="2601668"/>
    <lineage>
        <taxon>Bacteria</taxon>
        <taxon>Pseudomonadati</taxon>
        <taxon>Pseudomonadota</taxon>
        <taxon>Alphaproteobacteria</taxon>
        <taxon>Holosporales</taxon>
        <taxon>Holosporaceae</taxon>
        <taxon>Candidatus Nesciobacter</taxon>
    </lineage>
</organism>
<dbReference type="GO" id="GO:0006465">
    <property type="term" value="P:signal peptide processing"/>
    <property type="evidence" value="ECO:0007669"/>
    <property type="project" value="InterPro"/>
</dbReference>
<comment type="subcellular location">
    <subcellularLocation>
        <location evidence="7">Membrane</location>
        <topology evidence="7">Single-pass type II membrane protein</topology>
    </subcellularLocation>
</comment>
<evidence type="ECO:0000256" key="7">
    <source>
        <dbReference type="RuleBase" id="RU362042"/>
    </source>
</evidence>
<dbReference type="PROSITE" id="PS00760">
    <property type="entry name" value="SPASE_I_2"/>
    <property type="match status" value="1"/>
</dbReference>
<dbReference type="PANTHER" id="PTHR43390">
    <property type="entry name" value="SIGNAL PEPTIDASE I"/>
    <property type="match status" value="1"/>
</dbReference>